<evidence type="ECO:0000313" key="3">
    <source>
        <dbReference type="Proteomes" id="UP001610100"/>
    </source>
</evidence>
<feature type="transmembrane region" description="Helical" evidence="1">
    <location>
        <begin position="210"/>
        <end position="238"/>
    </location>
</feature>
<evidence type="ECO:0000313" key="2">
    <source>
        <dbReference type="EMBL" id="MFH6771391.1"/>
    </source>
</evidence>
<gene>
    <name evidence="2" type="ORF">V8G58_05540</name>
</gene>
<feature type="transmembrane region" description="Helical" evidence="1">
    <location>
        <begin position="135"/>
        <end position="162"/>
    </location>
</feature>
<accession>A0ABW7MX52</accession>
<sequence length="314" mass="35391">MELYKNRSFGAMFQGTFSFLKQEGKHFFKQYFIINGIFLLILSVMGYFFSQFYTEFFKSSIGINGSGSSSFENYINDNLGSFFIFLFLFIILALISGIVAYAFPPIYFQNYLEKGSGNFDTKDLINSYKKNFGKLLIFIITGILVAILLALPVMALVFVLFITIIGIILSPLVLGGIMLFYTMALMEYLQGKRGVWDSFGYSWTLLKSNFFAAVACVGLFYLISYTIQQVLTLIPYFLGLFSIFTSTEQGQLDPGETASTMMFMIMAVFFVSFIVGSILGTVVQVNQGIIFYSLKEKNENIQTKSVIDQIGVSE</sequence>
<dbReference type="EMBL" id="JBAWKB010000001">
    <property type="protein sequence ID" value="MFH6771391.1"/>
    <property type="molecule type" value="Genomic_DNA"/>
</dbReference>
<keyword evidence="1" id="KW-0812">Transmembrane</keyword>
<feature type="transmembrane region" description="Helical" evidence="1">
    <location>
        <begin position="258"/>
        <end position="283"/>
    </location>
</feature>
<feature type="transmembrane region" description="Helical" evidence="1">
    <location>
        <begin position="31"/>
        <end position="49"/>
    </location>
</feature>
<organism evidence="2 3">
    <name type="scientific">Gaetbulibacter aestuarii</name>
    <dbReference type="NCBI Taxonomy" id="1502358"/>
    <lineage>
        <taxon>Bacteria</taxon>
        <taxon>Pseudomonadati</taxon>
        <taxon>Bacteroidota</taxon>
        <taxon>Flavobacteriia</taxon>
        <taxon>Flavobacteriales</taxon>
        <taxon>Flavobacteriaceae</taxon>
        <taxon>Gaetbulibacter</taxon>
    </lineage>
</organism>
<reference evidence="2 3" key="1">
    <citation type="submission" date="2024-02" db="EMBL/GenBank/DDBJ databases">
        <title>A Gaetbulibacter species isolated from tidal flats and genomic insights of their niches.</title>
        <authorList>
            <person name="Ye Y."/>
        </authorList>
    </citation>
    <scope>NUCLEOTIDE SEQUENCE [LARGE SCALE GENOMIC DNA]</scope>
    <source>
        <strain evidence="2 3">KYW382</strain>
    </source>
</reference>
<name>A0ABW7MX52_9FLAO</name>
<feature type="transmembrane region" description="Helical" evidence="1">
    <location>
        <begin position="82"/>
        <end position="103"/>
    </location>
</feature>
<keyword evidence="1" id="KW-1133">Transmembrane helix</keyword>
<dbReference type="RefSeq" id="WP_344740437.1">
    <property type="nucleotide sequence ID" value="NZ_BAABAY010000001.1"/>
</dbReference>
<evidence type="ECO:0008006" key="4">
    <source>
        <dbReference type="Google" id="ProtNLM"/>
    </source>
</evidence>
<proteinExistence type="predicted"/>
<comment type="caution">
    <text evidence="2">The sequence shown here is derived from an EMBL/GenBank/DDBJ whole genome shotgun (WGS) entry which is preliminary data.</text>
</comment>
<keyword evidence="3" id="KW-1185">Reference proteome</keyword>
<evidence type="ECO:0000256" key="1">
    <source>
        <dbReference type="SAM" id="Phobius"/>
    </source>
</evidence>
<dbReference type="Proteomes" id="UP001610100">
    <property type="component" value="Unassembled WGS sequence"/>
</dbReference>
<protein>
    <recommendedName>
        <fullName evidence="4">Glycerophosphoryl diester phosphodiesterase membrane domain-containing protein</fullName>
    </recommendedName>
</protein>
<feature type="transmembrane region" description="Helical" evidence="1">
    <location>
        <begin position="168"/>
        <end position="189"/>
    </location>
</feature>
<keyword evidence="1" id="KW-0472">Membrane</keyword>